<name>A0A381E611_9GAMM</name>
<feature type="transmembrane region" description="Helical" evidence="1">
    <location>
        <begin position="144"/>
        <end position="169"/>
    </location>
</feature>
<feature type="transmembrane region" description="Helical" evidence="1">
    <location>
        <begin position="116"/>
        <end position="138"/>
    </location>
</feature>
<evidence type="ECO:0008006" key="4">
    <source>
        <dbReference type="Google" id="ProtNLM"/>
    </source>
</evidence>
<sequence length="337" mass="34922">MAIPLIVGLAAGAVGLYKGGKAIMDNNKAGDINASAKDIMQSAEKCVKDSREACRTALEELGQHKAKTLENNVQDFLQTFNQIKNVDFARDSGLGNLVPRNFNTDLKEMAASVSMVVSAGLGVGGSAVSGALVAFGAYNGTMLFAAAGTGTAISTLSGAAATNATLAWLGGGTIASGGMGVAGGVMALQALVAGPALLVAGWYMGSKAEANLNNARSNKEQALKYATDMDVVVTMLDGITAVAKTASGILSTLRTHARRNLKTLKSVIEEQGLDYAQYNQEGKLSVMKNVKIMQVIKAIIDTPILDEEGNLMGDATSNLTQIEQCVQSGFIDALPQK</sequence>
<protein>
    <recommendedName>
        <fullName evidence="4">Chemotaxis protein</fullName>
    </recommendedName>
</protein>
<evidence type="ECO:0000313" key="2">
    <source>
        <dbReference type="EMBL" id="SUX21725.1"/>
    </source>
</evidence>
<organism evidence="2 3">
    <name type="scientific">Cardiobacterium valvarum</name>
    <dbReference type="NCBI Taxonomy" id="194702"/>
    <lineage>
        <taxon>Bacteria</taxon>
        <taxon>Pseudomonadati</taxon>
        <taxon>Pseudomonadota</taxon>
        <taxon>Gammaproteobacteria</taxon>
        <taxon>Cardiobacteriales</taxon>
        <taxon>Cardiobacteriaceae</taxon>
        <taxon>Cardiobacterium</taxon>
    </lineage>
</organism>
<dbReference type="AlphaFoldDB" id="A0A381E611"/>
<evidence type="ECO:0000313" key="3">
    <source>
        <dbReference type="Proteomes" id="UP000254572"/>
    </source>
</evidence>
<dbReference type="Proteomes" id="UP000254572">
    <property type="component" value="Unassembled WGS sequence"/>
</dbReference>
<accession>A0A381E611</accession>
<keyword evidence="1" id="KW-0812">Transmembrane</keyword>
<keyword evidence="1" id="KW-0472">Membrane</keyword>
<keyword evidence="1" id="KW-1133">Transmembrane helix</keyword>
<proteinExistence type="predicted"/>
<dbReference type="EMBL" id="UFUW01000001">
    <property type="protein sequence ID" value="SUX21725.1"/>
    <property type="molecule type" value="Genomic_DNA"/>
</dbReference>
<feature type="transmembrane region" description="Helical" evidence="1">
    <location>
        <begin position="181"/>
        <end position="204"/>
    </location>
</feature>
<dbReference type="RefSeq" id="WP_115611410.1">
    <property type="nucleotide sequence ID" value="NZ_JBHLZC010000001.1"/>
</dbReference>
<gene>
    <name evidence="2" type="ORF">NCTC13294_01079</name>
</gene>
<reference evidence="2 3" key="1">
    <citation type="submission" date="2018-06" db="EMBL/GenBank/DDBJ databases">
        <authorList>
            <consortium name="Pathogen Informatics"/>
            <person name="Doyle S."/>
        </authorList>
    </citation>
    <scope>NUCLEOTIDE SEQUENCE [LARGE SCALE GENOMIC DNA]</scope>
    <source>
        <strain evidence="2 3">NCTC13294</strain>
    </source>
</reference>
<dbReference type="OrthoDB" id="6844265at2"/>
<evidence type="ECO:0000256" key="1">
    <source>
        <dbReference type="SAM" id="Phobius"/>
    </source>
</evidence>
<keyword evidence="3" id="KW-1185">Reference proteome</keyword>